<gene>
    <name evidence="4" type="ORF">H6F99_20860</name>
</gene>
<comment type="subcellular location">
    <subcellularLocation>
        <location evidence="1">Secreted</location>
    </subcellularLocation>
</comment>
<evidence type="ECO:0000256" key="2">
    <source>
        <dbReference type="ARBA" id="ARBA00022525"/>
    </source>
</evidence>
<dbReference type="PANTHER" id="PTHR38340">
    <property type="entry name" value="S-LAYER PROTEIN"/>
    <property type="match status" value="1"/>
</dbReference>
<keyword evidence="2" id="KW-0964">Secreted</keyword>
<dbReference type="InterPro" id="IPR001343">
    <property type="entry name" value="Hemolysn_Ca-bd"/>
</dbReference>
<dbReference type="InterPro" id="IPR011049">
    <property type="entry name" value="Serralysin-like_metalloprot_C"/>
</dbReference>
<dbReference type="InterPro" id="IPR050557">
    <property type="entry name" value="RTX_toxin/Mannuronan_C5-epim"/>
</dbReference>
<dbReference type="Gene3D" id="2.150.10.10">
    <property type="entry name" value="Serralysin-like metalloprotease, C-terminal"/>
    <property type="match status" value="1"/>
</dbReference>
<evidence type="ECO:0000256" key="1">
    <source>
        <dbReference type="ARBA" id="ARBA00004613"/>
    </source>
</evidence>
<dbReference type="Proteomes" id="UP000606721">
    <property type="component" value="Unassembled WGS sequence"/>
</dbReference>
<dbReference type="RefSeq" id="WP_053539704.1">
    <property type="nucleotide sequence ID" value="NZ_JACJQT010000067.1"/>
</dbReference>
<name>A0ABR8C153_APHFL</name>
<keyword evidence="5" id="KW-1185">Reference proteome</keyword>
<dbReference type="Pfam" id="PF00353">
    <property type="entry name" value="HemolysinCabind"/>
    <property type="match status" value="2"/>
</dbReference>
<proteinExistence type="predicted"/>
<accession>A0ABR8C153</accession>
<dbReference type="PANTHER" id="PTHR38340:SF1">
    <property type="entry name" value="S-LAYER PROTEIN"/>
    <property type="match status" value="1"/>
</dbReference>
<feature type="compositionally biased region" description="Polar residues" evidence="3">
    <location>
        <begin position="101"/>
        <end position="114"/>
    </location>
</feature>
<dbReference type="EMBL" id="JACJQT010000067">
    <property type="protein sequence ID" value="MBD2280636.1"/>
    <property type="molecule type" value="Genomic_DNA"/>
</dbReference>
<sequence length="114" mass="12072">MLQTPRDVLEKRMHKYVFGVNLITTGLGNDVIYCGASGDFIDGGAGNNVIFAGEGNNRILTGKGNDTIYAGAGNDTIYSGKGVQSTQLRLTTSDKLPDALTQAQPSPIQTPLRV</sequence>
<dbReference type="SUPFAM" id="SSF51120">
    <property type="entry name" value="beta-Roll"/>
    <property type="match status" value="1"/>
</dbReference>
<reference evidence="4 5" key="1">
    <citation type="journal article" date="2020" name="ISME J.">
        <title>Comparative genomics reveals insights into cyanobacterial evolution and habitat adaptation.</title>
        <authorList>
            <person name="Chen M.Y."/>
            <person name="Teng W.K."/>
            <person name="Zhao L."/>
            <person name="Hu C.X."/>
            <person name="Zhou Y.K."/>
            <person name="Han B.P."/>
            <person name="Song L.R."/>
            <person name="Shu W.S."/>
        </authorList>
    </citation>
    <scope>NUCLEOTIDE SEQUENCE [LARGE SCALE GENOMIC DNA]</scope>
    <source>
        <strain evidence="4 5">FACHB-1040</strain>
    </source>
</reference>
<evidence type="ECO:0000313" key="4">
    <source>
        <dbReference type="EMBL" id="MBD2280636.1"/>
    </source>
</evidence>
<dbReference type="PRINTS" id="PR00313">
    <property type="entry name" value="CABNDNGRPT"/>
</dbReference>
<organism evidence="4 5">
    <name type="scientific">Aphanizomenon flos-aquae FACHB-1040</name>
    <dbReference type="NCBI Taxonomy" id="2692887"/>
    <lineage>
        <taxon>Bacteria</taxon>
        <taxon>Bacillati</taxon>
        <taxon>Cyanobacteriota</taxon>
        <taxon>Cyanophyceae</taxon>
        <taxon>Nostocales</taxon>
        <taxon>Aphanizomenonaceae</taxon>
        <taxon>Aphanizomenon</taxon>
    </lineage>
</organism>
<evidence type="ECO:0000256" key="3">
    <source>
        <dbReference type="SAM" id="MobiDB-lite"/>
    </source>
</evidence>
<comment type="caution">
    <text evidence="4">The sequence shown here is derived from an EMBL/GenBank/DDBJ whole genome shotgun (WGS) entry which is preliminary data.</text>
</comment>
<protein>
    <submittedName>
        <fullName evidence="4">Calcium-binding protein</fullName>
    </submittedName>
</protein>
<feature type="region of interest" description="Disordered" evidence="3">
    <location>
        <begin position="94"/>
        <end position="114"/>
    </location>
</feature>
<evidence type="ECO:0000313" key="5">
    <source>
        <dbReference type="Proteomes" id="UP000606721"/>
    </source>
</evidence>